<dbReference type="PANTHER" id="PTHR12169:SF6">
    <property type="entry name" value="AFG1-LIKE ATPASE"/>
    <property type="match status" value="1"/>
</dbReference>
<keyword evidence="2" id="KW-0067">ATP-binding</keyword>
<dbReference type="RefSeq" id="WP_188546306.1">
    <property type="nucleotide sequence ID" value="NZ_BMCU01000004.1"/>
</dbReference>
<dbReference type="GO" id="GO:0032153">
    <property type="term" value="C:cell division site"/>
    <property type="evidence" value="ECO:0007669"/>
    <property type="project" value="TreeGrafter"/>
</dbReference>
<dbReference type="InterPro" id="IPR027417">
    <property type="entry name" value="P-loop_NTPase"/>
</dbReference>
<sequence length="298" mass="33178">MDEGQQRVRDACAQVCPGRGLYVWGPVGRGKTMLLDEHFDTLREPKVRMHFHDFFVRLHAEFIRADLRIDRALDAVVGRAEAVLFDEFFVHDIGDAMLVHRGMQALKTKRVTVMATSNYAPDNLLPSNLFHAKFVPTIELLKSMMQIVDIGAGLDYRTKSDHKSGFAAGRWTTTGRIQAPAGKRTTLFPAGHPVVALFAGNGSVWFDFADLCEKATATSDYIALARTFPRWFVTGIPPLANVSQDSAIRFANVVDVLCDRDIETVFISDGPPDLRGLDRVPQFESARLASRLGQLLMD</sequence>
<evidence type="ECO:0000313" key="3">
    <source>
        <dbReference type="EMBL" id="GGG19051.1"/>
    </source>
</evidence>
<protein>
    <submittedName>
        <fullName evidence="3">Cell division protein ZapE</fullName>
    </submittedName>
</protein>
<keyword evidence="3" id="KW-0131">Cell cycle</keyword>
<dbReference type="EMBL" id="BMCU01000004">
    <property type="protein sequence ID" value="GGG19051.1"/>
    <property type="molecule type" value="Genomic_DNA"/>
</dbReference>
<keyword evidence="3" id="KW-0132">Cell division</keyword>
<proteinExistence type="predicted"/>
<dbReference type="PANTHER" id="PTHR12169">
    <property type="entry name" value="ATPASE N2B"/>
    <property type="match status" value="1"/>
</dbReference>
<accession>A0A917LFY4</accession>
<dbReference type="GO" id="GO:0005524">
    <property type="term" value="F:ATP binding"/>
    <property type="evidence" value="ECO:0007669"/>
    <property type="project" value="UniProtKB-KW"/>
</dbReference>
<dbReference type="GO" id="GO:0005737">
    <property type="term" value="C:cytoplasm"/>
    <property type="evidence" value="ECO:0007669"/>
    <property type="project" value="TreeGrafter"/>
</dbReference>
<dbReference type="Proteomes" id="UP000654257">
    <property type="component" value="Unassembled WGS sequence"/>
</dbReference>
<dbReference type="SUPFAM" id="SSF52540">
    <property type="entry name" value="P-loop containing nucleoside triphosphate hydrolases"/>
    <property type="match status" value="1"/>
</dbReference>
<dbReference type="AlphaFoldDB" id="A0A917LFY4"/>
<dbReference type="InterPro" id="IPR005654">
    <property type="entry name" value="ATPase_AFG1-like"/>
</dbReference>
<dbReference type="GO" id="GO:0051301">
    <property type="term" value="P:cell division"/>
    <property type="evidence" value="ECO:0007669"/>
    <property type="project" value="UniProtKB-KW"/>
</dbReference>
<comment type="caution">
    <text evidence="3">The sequence shown here is derived from an EMBL/GenBank/DDBJ whole genome shotgun (WGS) entry which is preliminary data.</text>
</comment>
<organism evidence="3 4">
    <name type="scientific">Rhodococcoides trifolii</name>
    <dbReference type="NCBI Taxonomy" id="908250"/>
    <lineage>
        <taxon>Bacteria</taxon>
        <taxon>Bacillati</taxon>
        <taxon>Actinomycetota</taxon>
        <taxon>Actinomycetes</taxon>
        <taxon>Mycobacteriales</taxon>
        <taxon>Nocardiaceae</taxon>
        <taxon>Rhodococcoides</taxon>
    </lineage>
</organism>
<name>A0A917LFY4_9NOCA</name>
<keyword evidence="1" id="KW-0547">Nucleotide-binding</keyword>
<evidence type="ECO:0000256" key="1">
    <source>
        <dbReference type="ARBA" id="ARBA00022741"/>
    </source>
</evidence>
<dbReference type="Gene3D" id="3.40.50.300">
    <property type="entry name" value="P-loop containing nucleotide triphosphate hydrolases"/>
    <property type="match status" value="1"/>
</dbReference>
<reference evidence="3" key="1">
    <citation type="journal article" date="2014" name="Int. J. Syst. Evol. Microbiol.">
        <title>Complete genome sequence of Corynebacterium casei LMG S-19264T (=DSM 44701T), isolated from a smear-ripened cheese.</title>
        <authorList>
            <consortium name="US DOE Joint Genome Institute (JGI-PGF)"/>
            <person name="Walter F."/>
            <person name="Albersmeier A."/>
            <person name="Kalinowski J."/>
            <person name="Ruckert C."/>
        </authorList>
    </citation>
    <scope>NUCLEOTIDE SEQUENCE</scope>
    <source>
        <strain evidence="3">CCM 7905</strain>
    </source>
</reference>
<dbReference type="GO" id="GO:0016887">
    <property type="term" value="F:ATP hydrolysis activity"/>
    <property type="evidence" value="ECO:0007669"/>
    <property type="project" value="InterPro"/>
</dbReference>
<reference evidence="3" key="2">
    <citation type="submission" date="2020-09" db="EMBL/GenBank/DDBJ databases">
        <authorList>
            <person name="Sun Q."/>
            <person name="Sedlacek I."/>
        </authorList>
    </citation>
    <scope>NUCLEOTIDE SEQUENCE</scope>
    <source>
        <strain evidence="3">CCM 7905</strain>
    </source>
</reference>
<dbReference type="Pfam" id="PF03969">
    <property type="entry name" value="AFG1_ATPase"/>
    <property type="match status" value="1"/>
</dbReference>
<keyword evidence="4" id="KW-1185">Reference proteome</keyword>
<evidence type="ECO:0000256" key="2">
    <source>
        <dbReference type="ARBA" id="ARBA00022840"/>
    </source>
</evidence>
<dbReference type="NCBIfam" id="NF040713">
    <property type="entry name" value="ZapE"/>
    <property type="match status" value="1"/>
</dbReference>
<evidence type="ECO:0000313" key="4">
    <source>
        <dbReference type="Proteomes" id="UP000654257"/>
    </source>
</evidence>
<gene>
    <name evidence="3" type="ORF">GCM10007304_36270</name>
</gene>